<feature type="domain" description="Aspartate/ornithine carbamoyltransferase carbamoyl-P binding" evidence="9">
    <location>
        <begin position="6"/>
        <end position="149"/>
    </location>
</feature>
<dbReference type="GO" id="GO:0005829">
    <property type="term" value="C:cytosol"/>
    <property type="evidence" value="ECO:0007669"/>
    <property type="project" value="TreeGrafter"/>
</dbReference>
<dbReference type="HAMAP" id="MF_00001">
    <property type="entry name" value="Asp_carb_tr"/>
    <property type="match status" value="1"/>
</dbReference>
<dbReference type="GO" id="GO:0004070">
    <property type="term" value="F:aspartate carbamoyltransferase activity"/>
    <property type="evidence" value="ECO:0007669"/>
    <property type="project" value="UniProtKB-UniRule"/>
</dbReference>
<dbReference type="SUPFAM" id="SSF53671">
    <property type="entry name" value="Aspartate/ornithine carbamoyltransferase"/>
    <property type="match status" value="1"/>
</dbReference>
<evidence type="ECO:0000256" key="1">
    <source>
        <dbReference type="ARBA" id="ARBA00004852"/>
    </source>
</evidence>
<feature type="binding site" evidence="7">
    <location>
        <position position="169"/>
    </location>
    <ligand>
        <name>L-aspartate</name>
        <dbReference type="ChEBI" id="CHEBI:29991"/>
    </ligand>
</feature>
<feature type="binding site" evidence="7">
    <location>
        <position position="108"/>
    </location>
    <ligand>
        <name>carbamoyl phosphate</name>
        <dbReference type="ChEBI" id="CHEBI:58228"/>
    </ligand>
</feature>
<feature type="binding site" evidence="7">
    <location>
        <position position="265"/>
    </location>
    <ligand>
        <name>carbamoyl phosphate</name>
        <dbReference type="ChEBI" id="CHEBI:58228"/>
    </ligand>
</feature>
<feature type="binding site" evidence="7">
    <location>
        <position position="136"/>
    </location>
    <ligand>
        <name>carbamoyl phosphate</name>
        <dbReference type="ChEBI" id="CHEBI:58228"/>
    </ligand>
</feature>
<protein>
    <recommendedName>
        <fullName evidence="7">Aspartate carbamoyltransferase</fullName>
        <ecNumber evidence="7">2.1.3.2</ecNumber>
    </recommendedName>
    <alternativeName>
        <fullName evidence="7">Aspartate transcarbamylase</fullName>
        <shortName evidence="7">ATCase</shortName>
    </alternativeName>
</protein>
<dbReference type="EMBL" id="JAAYEE010000293">
    <property type="protein sequence ID" value="NLW36769.1"/>
    <property type="molecule type" value="Genomic_DNA"/>
</dbReference>
<evidence type="ECO:0000256" key="2">
    <source>
        <dbReference type="ARBA" id="ARBA00008896"/>
    </source>
</evidence>
<sequence>MKWTKKDLLGITGLSKEEILFILDTAESFRDISRRDVKKVPTLRGKTVITLFYEPSTRTRTSFEIAAKRLSADTINIAASTSSYVKGETLKDTAKTLEAMKPDVTIIRHSMPGAPHMLARFVDSSVINGGDGAHEHPTQALLDLFTMREKKGTLDGLKIVIIGDIIHSRVARSNIFALRHFDAEIVCCGPPTMLPPHLEDLGVQPEHNLEKAVRNADVIMMLRIQKERGGVAYIPSIKEYSTMFGLRKEHVNKAKKDVIVMHPGPMNRGVEIMDDVADGPSSVILDQVENGVAVRMAVLYLLLGREI</sequence>
<dbReference type="GO" id="GO:0016597">
    <property type="term" value="F:amino acid binding"/>
    <property type="evidence" value="ECO:0007669"/>
    <property type="project" value="InterPro"/>
</dbReference>
<dbReference type="InterPro" id="IPR006131">
    <property type="entry name" value="Asp_carbamoyltransf_Asp/Orn-bd"/>
</dbReference>
<feature type="binding site" evidence="7">
    <location>
        <position position="223"/>
    </location>
    <ligand>
        <name>L-aspartate</name>
        <dbReference type="ChEBI" id="CHEBI:29991"/>
    </ligand>
</feature>
<evidence type="ECO:0000313" key="10">
    <source>
        <dbReference type="EMBL" id="NLW36769.1"/>
    </source>
</evidence>
<dbReference type="InterPro" id="IPR006132">
    <property type="entry name" value="Asp/Orn_carbamoyltranf_P-bd"/>
</dbReference>
<dbReference type="PRINTS" id="PR00100">
    <property type="entry name" value="AOTCASE"/>
</dbReference>
<dbReference type="STRING" id="909663.GCA_000512235_01806"/>
<evidence type="ECO:0000256" key="5">
    <source>
        <dbReference type="ARBA" id="ARBA00043884"/>
    </source>
</evidence>
<dbReference type="PROSITE" id="PS00097">
    <property type="entry name" value="CARBAMOYLTRANSFERASE"/>
    <property type="match status" value="1"/>
</dbReference>
<dbReference type="GO" id="GO:0006207">
    <property type="term" value="P:'de novo' pyrimidine nucleobase biosynthetic process"/>
    <property type="evidence" value="ECO:0007669"/>
    <property type="project" value="InterPro"/>
</dbReference>
<dbReference type="Proteomes" id="UP000777265">
    <property type="component" value="Unassembled WGS sequence"/>
</dbReference>
<comment type="pathway">
    <text evidence="1 7">Pyrimidine metabolism; UMP biosynthesis via de novo pathway; (S)-dihydroorotate from bicarbonate: step 2/3.</text>
</comment>
<accession>A0A351U084</accession>
<feature type="binding site" evidence="7">
    <location>
        <position position="59"/>
    </location>
    <ligand>
        <name>carbamoyl phosphate</name>
        <dbReference type="ChEBI" id="CHEBI:58228"/>
    </ligand>
</feature>
<evidence type="ECO:0000256" key="7">
    <source>
        <dbReference type="HAMAP-Rule" id="MF_00001"/>
    </source>
</evidence>
<dbReference type="InterPro" id="IPR006130">
    <property type="entry name" value="Asp/Orn_carbamoylTrfase"/>
</dbReference>
<dbReference type="FunFam" id="3.40.50.1370:FF:000007">
    <property type="entry name" value="Aspartate carbamoyltransferase"/>
    <property type="match status" value="1"/>
</dbReference>
<evidence type="ECO:0000259" key="8">
    <source>
        <dbReference type="Pfam" id="PF00185"/>
    </source>
</evidence>
<feature type="binding site" evidence="7">
    <location>
        <position position="86"/>
    </location>
    <ligand>
        <name>L-aspartate</name>
        <dbReference type="ChEBI" id="CHEBI:29991"/>
    </ligand>
</feature>
<evidence type="ECO:0000259" key="9">
    <source>
        <dbReference type="Pfam" id="PF02729"/>
    </source>
</evidence>
<dbReference type="InterPro" id="IPR036901">
    <property type="entry name" value="Asp/Orn_carbamoylTrfase_sf"/>
</dbReference>
<gene>
    <name evidence="7" type="primary">pyrB</name>
    <name evidence="10" type="ORF">GXY80_15030</name>
</gene>
<feature type="binding site" evidence="7">
    <location>
        <position position="58"/>
    </location>
    <ligand>
        <name>carbamoyl phosphate</name>
        <dbReference type="ChEBI" id="CHEBI:58228"/>
    </ligand>
</feature>
<dbReference type="GO" id="GO:0044205">
    <property type="term" value="P:'de novo' UMP biosynthetic process"/>
    <property type="evidence" value="ECO:0007669"/>
    <property type="project" value="UniProtKB-UniRule"/>
</dbReference>
<feature type="binding site" evidence="7">
    <location>
        <position position="139"/>
    </location>
    <ligand>
        <name>carbamoyl phosphate</name>
        <dbReference type="ChEBI" id="CHEBI:58228"/>
    </ligand>
</feature>
<dbReference type="PANTHER" id="PTHR45753:SF6">
    <property type="entry name" value="ASPARTATE CARBAMOYLTRANSFERASE"/>
    <property type="match status" value="1"/>
</dbReference>
<comment type="similarity">
    <text evidence="2 7">Belongs to the aspartate/ornithine carbamoyltransferase superfamily. ATCase family.</text>
</comment>
<keyword evidence="3 7" id="KW-0808">Transferase</keyword>
<evidence type="ECO:0000256" key="3">
    <source>
        <dbReference type="ARBA" id="ARBA00022679"/>
    </source>
</evidence>
<evidence type="ECO:0000256" key="4">
    <source>
        <dbReference type="ARBA" id="ARBA00022975"/>
    </source>
</evidence>
<dbReference type="Pfam" id="PF00185">
    <property type="entry name" value="OTCace"/>
    <property type="match status" value="1"/>
</dbReference>
<dbReference type="PANTHER" id="PTHR45753">
    <property type="entry name" value="ORNITHINE CARBAMOYLTRANSFERASE, MITOCHONDRIAL"/>
    <property type="match status" value="1"/>
</dbReference>
<feature type="domain" description="Aspartate/ornithine carbamoyltransferase Asp/Orn-binding" evidence="8">
    <location>
        <begin position="155"/>
        <end position="302"/>
    </location>
</feature>
<comment type="subunit">
    <text evidence="7">Heterododecamer (2C3:3R2) of six catalytic PyrB chains organized as two trimers (C3), and six regulatory PyrI chains organized as three dimers (R2).</text>
</comment>
<reference evidence="10" key="2">
    <citation type="submission" date="2020-01" db="EMBL/GenBank/DDBJ databases">
        <authorList>
            <person name="Campanaro S."/>
        </authorList>
    </citation>
    <scope>NUCLEOTIDE SEQUENCE</scope>
    <source>
        <strain evidence="10">AS06rmzACSIP_7</strain>
    </source>
</reference>
<feature type="binding site" evidence="7">
    <location>
        <position position="264"/>
    </location>
    <ligand>
        <name>carbamoyl phosphate</name>
        <dbReference type="ChEBI" id="CHEBI:58228"/>
    </ligand>
</feature>
<comment type="catalytic activity">
    <reaction evidence="6 7">
        <text>carbamoyl phosphate + L-aspartate = N-carbamoyl-L-aspartate + phosphate + H(+)</text>
        <dbReference type="Rhea" id="RHEA:20013"/>
        <dbReference type="ChEBI" id="CHEBI:15378"/>
        <dbReference type="ChEBI" id="CHEBI:29991"/>
        <dbReference type="ChEBI" id="CHEBI:32814"/>
        <dbReference type="ChEBI" id="CHEBI:43474"/>
        <dbReference type="ChEBI" id="CHEBI:58228"/>
        <dbReference type="EC" id="2.1.3.2"/>
    </reaction>
</comment>
<reference evidence="10" key="1">
    <citation type="journal article" date="2020" name="Biotechnol. Biofuels">
        <title>New insights from the biogas microbiome by comprehensive genome-resolved metagenomics of nearly 1600 species originating from multiple anaerobic digesters.</title>
        <authorList>
            <person name="Campanaro S."/>
            <person name="Treu L."/>
            <person name="Rodriguez-R L.M."/>
            <person name="Kovalovszki A."/>
            <person name="Ziels R.M."/>
            <person name="Maus I."/>
            <person name="Zhu X."/>
            <person name="Kougias P.G."/>
            <person name="Basile A."/>
            <person name="Luo G."/>
            <person name="Schluter A."/>
            <person name="Konstantinidis K.T."/>
            <person name="Angelidaki I."/>
        </authorList>
    </citation>
    <scope>NUCLEOTIDE SEQUENCE</scope>
    <source>
        <strain evidence="10">AS06rmzACSIP_7</strain>
    </source>
</reference>
<evidence type="ECO:0000256" key="6">
    <source>
        <dbReference type="ARBA" id="ARBA00048859"/>
    </source>
</evidence>
<dbReference type="GO" id="GO:0006520">
    <property type="term" value="P:amino acid metabolic process"/>
    <property type="evidence" value="ECO:0007669"/>
    <property type="project" value="InterPro"/>
</dbReference>
<dbReference type="NCBIfam" id="TIGR00670">
    <property type="entry name" value="asp_carb_tr"/>
    <property type="match status" value="1"/>
</dbReference>
<evidence type="ECO:0000313" key="11">
    <source>
        <dbReference type="Proteomes" id="UP000777265"/>
    </source>
</evidence>
<dbReference type="AlphaFoldDB" id="A0A351U084"/>
<comment type="caution">
    <text evidence="10">The sequence shown here is derived from an EMBL/GenBank/DDBJ whole genome shotgun (WGS) entry which is preliminary data.</text>
</comment>
<dbReference type="EC" id="2.1.3.2" evidence="7"/>
<dbReference type="Gene3D" id="3.40.50.1370">
    <property type="entry name" value="Aspartate/ornithine carbamoyltransferase"/>
    <property type="match status" value="2"/>
</dbReference>
<proteinExistence type="inferred from homology"/>
<dbReference type="InterPro" id="IPR002082">
    <property type="entry name" value="Asp_carbamoyltransf"/>
</dbReference>
<comment type="function">
    <text evidence="5 7">Catalyzes the condensation of carbamoyl phosphate and aspartate to form carbamoyl aspartate and inorganic phosphate, the committed step in the de novo pyrimidine nucleotide biosynthesis pathway.</text>
</comment>
<dbReference type="PRINTS" id="PR00101">
    <property type="entry name" value="ATCASE"/>
</dbReference>
<organism evidence="10 11">
    <name type="scientific">Syntrophorhabdus aromaticivorans</name>
    <dbReference type="NCBI Taxonomy" id="328301"/>
    <lineage>
        <taxon>Bacteria</taxon>
        <taxon>Pseudomonadati</taxon>
        <taxon>Thermodesulfobacteriota</taxon>
        <taxon>Syntrophorhabdia</taxon>
        <taxon>Syntrophorhabdales</taxon>
        <taxon>Syntrophorhabdaceae</taxon>
        <taxon>Syntrophorhabdus</taxon>
    </lineage>
</organism>
<name>A0A351U084_9BACT</name>
<dbReference type="NCBIfam" id="NF002032">
    <property type="entry name" value="PRK00856.1"/>
    <property type="match status" value="1"/>
</dbReference>
<dbReference type="Pfam" id="PF02729">
    <property type="entry name" value="OTCace_N"/>
    <property type="match status" value="1"/>
</dbReference>
<keyword evidence="4 7" id="KW-0665">Pyrimidine biosynthesis</keyword>